<feature type="domain" description="Zn(2)-C6 fungal-type" evidence="2">
    <location>
        <begin position="10"/>
        <end position="37"/>
    </location>
</feature>
<dbReference type="Pfam" id="PF00172">
    <property type="entry name" value="Zn_clus"/>
    <property type="match status" value="1"/>
</dbReference>
<accession>A0AA35QCE6</accession>
<proteinExistence type="predicted"/>
<name>A0AA35QCE6_9HYPO</name>
<keyword evidence="4" id="KW-1185">Reference proteome</keyword>
<dbReference type="EMBL" id="CABFNP030001316">
    <property type="protein sequence ID" value="CAI6099410.1"/>
    <property type="molecule type" value="Genomic_DNA"/>
</dbReference>
<dbReference type="PROSITE" id="PS50048">
    <property type="entry name" value="ZN2_CY6_FUNGAL_2"/>
    <property type="match status" value="1"/>
</dbReference>
<sequence length="524" mass="59318">MPGIPRKPYCQPCKRRRVKCDEKWPTCSACARAGIVCPGPSGMKFVLNNNHKAGTEEAFVYSSEPKKRTNGSSASTGSLMLAERPATTTVQTTRYNSQFRSYRLLNALDSRVPMISSDHVSGRLVALMEASPGLPGSNFHALRELPRRLHLSECLQDSVRYWCSAWIDCLQGLPEPSNMSRNSHGKAIRSLLQAMRGSQTPSIETVAAATVLAKTGYTFDSDGSETGARLMGQAMGIATLVRLMGIPNTDDPFDLLMAYEQFFIIDSIYGLSDSNAADFARTAPWLEVREKIIEKVVLYEGGHEIDVFLQKRSLYYSDTIRDMKLCHEDPDSFYDKAKRLELEMRELLLEIERLFAGHWAFAGKESGSITETQAPDFFLGRKYVLQSHKTYEILSDALCSSLVPSLIISRIRKLYNEPTDMAIQKKYREWCERLWMFMPHLRSQDPLAIMDDIFVFYFTVEAANEQETRHILEFITQMDVTKEYVGDYNTLLEKGKAIIDRVIGIRSLKTEAKKPELVTEILEA</sequence>
<dbReference type="PANTHER" id="PTHR38111:SF2">
    <property type="entry name" value="FINGER DOMAIN PROTEIN, PUTATIVE (AFU_ORTHOLOGUE AFUA_1G01560)-RELATED"/>
    <property type="match status" value="1"/>
</dbReference>
<dbReference type="InterPro" id="IPR036864">
    <property type="entry name" value="Zn2-C6_fun-type_DNA-bd_sf"/>
</dbReference>
<gene>
    <name evidence="3" type="ORF">CCHLO57077_00009705</name>
</gene>
<organism evidence="3 4">
    <name type="scientific">Clonostachys chloroleuca</name>
    <dbReference type="NCBI Taxonomy" id="1926264"/>
    <lineage>
        <taxon>Eukaryota</taxon>
        <taxon>Fungi</taxon>
        <taxon>Dikarya</taxon>
        <taxon>Ascomycota</taxon>
        <taxon>Pezizomycotina</taxon>
        <taxon>Sordariomycetes</taxon>
        <taxon>Hypocreomycetidae</taxon>
        <taxon>Hypocreales</taxon>
        <taxon>Bionectriaceae</taxon>
        <taxon>Clonostachys</taxon>
    </lineage>
</organism>
<reference evidence="3" key="1">
    <citation type="submission" date="2023-01" db="EMBL/GenBank/DDBJ databases">
        <authorList>
            <person name="Piombo E."/>
        </authorList>
    </citation>
    <scope>NUCLEOTIDE SEQUENCE</scope>
</reference>
<dbReference type="InterPro" id="IPR053178">
    <property type="entry name" value="Osmoadaptation_assoc"/>
</dbReference>
<dbReference type="CDD" id="cd00067">
    <property type="entry name" value="GAL4"/>
    <property type="match status" value="1"/>
</dbReference>
<evidence type="ECO:0000256" key="1">
    <source>
        <dbReference type="ARBA" id="ARBA00023242"/>
    </source>
</evidence>
<dbReference type="SUPFAM" id="SSF57701">
    <property type="entry name" value="Zn2/Cys6 DNA-binding domain"/>
    <property type="match status" value="1"/>
</dbReference>
<comment type="caution">
    <text evidence="3">The sequence shown here is derived from an EMBL/GenBank/DDBJ whole genome shotgun (WGS) entry which is preliminary data.</text>
</comment>
<dbReference type="AlphaFoldDB" id="A0AA35QCE6"/>
<evidence type="ECO:0000259" key="2">
    <source>
        <dbReference type="PROSITE" id="PS50048"/>
    </source>
</evidence>
<dbReference type="Proteomes" id="UP001160390">
    <property type="component" value="Unassembled WGS sequence"/>
</dbReference>
<dbReference type="GO" id="GO:0000981">
    <property type="term" value="F:DNA-binding transcription factor activity, RNA polymerase II-specific"/>
    <property type="evidence" value="ECO:0007669"/>
    <property type="project" value="InterPro"/>
</dbReference>
<dbReference type="InterPro" id="IPR001138">
    <property type="entry name" value="Zn2Cys6_DnaBD"/>
</dbReference>
<evidence type="ECO:0000313" key="4">
    <source>
        <dbReference type="Proteomes" id="UP001160390"/>
    </source>
</evidence>
<keyword evidence="1" id="KW-0539">Nucleus</keyword>
<evidence type="ECO:0000313" key="3">
    <source>
        <dbReference type="EMBL" id="CAI6099410.1"/>
    </source>
</evidence>
<dbReference type="PANTHER" id="PTHR38111">
    <property type="entry name" value="ZN(2)-C6 FUNGAL-TYPE DOMAIN-CONTAINING PROTEIN-RELATED"/>
    <property type="match status" value="1"/>
</dbReference>
<dbReference type="GO" id="GO:0008270">
    <property type="term" value="F:zinc ion binding"/>
    <property type="evidence" value="ECO:0007669"/>
    <property type="project" value="InterPro"/>
</dbReference>
<dbReference type="Gene3D" id="4.10.240.10">
    <property type="entry name" value="Zn(2)-C6 fungal-type DNA-binding domain"/>
    <property type="match status" value="1"/>
</dbReference>
<protein>
    <recommendedName>
        <fullName evidence="2">Zn(2)-C6 fungal-type domain-containing protein</fullName>
    </recommendedName>
</protein>